<proteinExistence type="predicted"/>
<feature type="compositionally biased region" description="Polar residues" evidence="1">
    <location>
        <begin position="274"/>
        <end position="289"/>
    </location>
</feature>
<feature type="compositionally biased region" description="Low complexity" evidence="1">
    <location>
        <begin position="465"/>
        <end position="480"/>
    </location>
</feature>
<keyword evidence="3" id="KW-1185">Reference proteome</keyword>
<dbReference type="EMBL" id="JAKWBI020000142">
    <property type="protein sequence ID" value="KAJ2901689.1"/>
    <property type="molecule type" value="Genomic_DNA"/>
</dbReference>
<accession>A0AAD5RXT6</accession>
<reference evidence="2" key="1">
    <citation type="submission" date="2022-07" db="EMBL/GenBank/DDBJ databases">
        <title>Draft genome sequence of Zalerion maritima ATCC 34329, a (micro)plastics degrading marine fungus.</title>
        <authorList>
            <person name="Paco A."/>
            <person name="Goncalves M.F.M."/>
            <person name="Rocha-Santos T.A.P."/>
            <person name="Alves A."/>
        </authorList>
    </citation>
    <scope>NUCLEOTIDE SEQUENCE</scope>
    <source>
        <strain evidence="2">ATCC 34329</strain>
    </source>
</reference>
<name>A0AAD5RXT6_9PEZI</name>
<sequence length="810" mass="88485">MDDKYFHQTSINNPTSTRIFAAATKHKKTTADAMAVAATNLRNSGPLAEKKEEDLSSWVLIDIGKGQNKHTDLENLSLTFTDVDTADGIPCSGELKYPLGSNCGSMTMDIPIRSIEFCQSTNDKTSGRSDGSTPTESVFSDCEFPPLSICTTPESCPGSKLAGASPESSPRSELAVPVPPDLCAGDNQGSPAPLGDSIKGATAVPTHSLPYPLDEEDHIFGPIQSKYTTGNPETQGASFKSKLENPRMANLKPPQSFQNGHPPTKSSSLRDSESTSNQQSALNVTIDSNSDGDHDSKEVEHPGSPFPTPSPEAQGSREYKHLVECSLRNRARFDLDAEFSDQEKKMLESMGSEFQFCGRVELARHQQGEEWQPSFERNSDNVSPTRFVMEGRRNDGNGQDRSQYLRPCPRILDHVQSDGWRRRAEGKFTMRKSTPTYGEEGKVNSKVFHELVSPIAGNMGIEAMSSGEVSETSSSGSLDSRPQSSIKAPSPDPQWEVAHVTSPPPRLPVDVEATFEAALVWLRHLRQDWANLAIRTSREVPMIATQFDEALKSGQLESHRASMVQGAIEILHDISRKLGSLQPHKTSASFPTKSADYEPQGVAQHIQPSSACLNGTPVATSISSEADKDSTFRTLLYGQKLNIVFSKAQVDELRTFWTDLFEQRARAVSEAAKDDRVKEAMADGVPLGLAINEADIPTNLAWILSIPFEIIAAQLAGGWAPLQLDWFLEHVGVLLHLALEHSLGAADLEVRDDGMLDVKEEVRMARTIGEGFRCDMTVDDDDDGLGEYQWDSSDTESTAEGWSSDASEAQ</sequence>
<evidence type="ECO:0000256" key="1">
    <source>
        <dbReference type="SAM" id="MobiDB-lite"/>
    </source>
</evidence>
<dbReference type="Proteomes" id="UP001201980">
    <property type="component" value="Unassembled WGS sequence"/>
</dbReference>
<feature type="compositionally biased region" description="Polar residues" evidence="1">
    <location>
        <begin position="253"/>
        <end position="267"/>
    </location>
</feature>
<feature type="region of interest" description="Disordered" evidence="1">
    <location>
        <begin position="465"/>
        <end position="502"/>
    </location>
</feature>
<organism evidence="2 3">
    <name type="scientific">Zalerion maritima</name>
    <dbReference type="NCBI Taxonomy" id="339359"/>
    <lineage>
        <taxon>Eukaryota</taxon>
        <taxon>Fungi</taxon>
        <taxon>Dikarya</taxon>
        <taxon>Ascomycota</taxon>
        <taxon>Pezizomycotina</taxon>
        <taxon>Sordariomycetes</taxon>
        <taxon>Lulworthiomycetidae</taxon>
        <taxon>Lulworthiales</taxon>
        <taxon>Lulworthiaceae</taxon>
        <taxon>Zalerion</taxon>
    </lineage>
</organism>
<evidence type="ECO:0000313" key="3">
    <source>
        <dbReference type="Proteomes" id="UP001201980"/>
    </source>
</evidence>
<gene>
    <name evidence="2" type="ORF">MKZ38_001559</name>
</gene>
<feature type="region of interest" description="Disordered" evidence="1">
    <location>
        <begin position="154"/>
        <end position="318"/>
    </location>
</feature>
<protein>
    <submittedName>
        <fullName evidence="2">Uncharacterized protein</fullName>
    </submittedName>
</protein>
<feature type="region of interest" description="Disordered" evidence="1">
    <location>
        <begin position="778"/>
        <end position="810"/>
    </location>
</feature>
<feature type="compositionally biased region" description="Basic and acidic residues" evidence="1">
    <location>
        <begin position="291"/>
        <end position="301"/>
    </location>
</feature>
<dbReference type="AlphaFoldDB" id="A0AAD5RXT6"/>
<feature type="compositionally biased region" description="Polar residues" evidence="1">
    <location>
        <begin position="790"/>
        <end position="810"/>
    </location>
</feature>
<comment type="caution">
    <text evidence="2">The sequence shown here is derived from an EMBL/GenBank/DDBJ whole genome shotgun (WGS) entry which is preliminary data.</text>
</comment>
<feature type="compositionally biased region" description="Polar residues" evidence="1">
    <location>
        <begin position="225"/>
        <end position="238"/>
    </location>
</feature>
<evidence type="ECO:0000313" key="2">
    <source>
        <dbReference type="EMBL" id="KAJ2901689.1"/>
    </source>
</evidence>